<dbReference type="InterPro" id="IPR022385">
    <property type="entry name" value="Rhs_assc_core"/>
</dbReference>
<comment type="caution">
    <text evidence="1">The sequence shown here is derived from an EMBL/GenBank/DDBJ whole genome shotgun (WGS) entry which is preliminary data.</text>
</comment>
<reference evidence="1" key="1">
    <citation type="submission" date="2022-01" db="EMBL/GenBank/DDBJ databases">
        <authorList>
            <person name="Jo J.-H."/>
            <person name="Im W.-T."/>
        </authorList>
    </citation>
    <scope>NUCLEOTIDE SEQUENCE</scope>
    <source>
        <strain evidence="1">NA20</strain>
    </source>
</reference>
<accession>A0ABS9L0Y0</accession>
<dbReference type="PANTHER" id="PTHR32305">
    <property type="match status" value="1"/>
</dbReference>
<organism evidence="1 2">
    <name type="scientific">Terrimonas ginsenosidimutans</name>
    <dbReference type="NCBI Taxonomy" id="2908004"/>
    <lineage>
        <taxon>Bacteria</taxon>
        <taxon>Pseudomonadati</taxon>
        <taxon>Bacteroidota</taxon>
        <taxon>Chitinophagia</taxon>
        <taxon>Chitinophagales</taxon>
        <taxon>Chitinophagaceae</taxon>
        <taxon>Terrimonas</taxon>
    </lineage>
</organism>
<sequence length="310" mass="34844">MAGISSKALAFGGPENKYKYNGKEEQRKEFSDGSGLEWLDYGARMYDNQIGRWHVIDPLADKYGSISPFAYAANNPIFFKDPDGRILKVTIYGDENTVIQKFSDILNRDFGNKLNVQVNDGVVSMKVKEGETLSKEEALLFSYFDKVISGPQTTEIDLYLDDKRQLGGGFNIGIRDGRQMAANGIELNDVEKNRSEHFTSSSMMLHEIWESFAAQNTPAYRKMENHKELYEIVHKVAKDIEGIVNGIKIGDDKGVLKINREGIEGVAYENFTTKDGKKMHKVVTVSKGTIVSVREENGHLDLKNIVENSK</sequence>
<dbReference type="Proteomes" id="UP001165367">
    <property type="component" value="Unassembled WGS sequence"/>
</dbReference>
<evidence type="ECO:0000313" key="2">
    <source>
        <dbReference type="Proteomes" id="UP001165367"/>
    </source>
</evidence>
<keyword evidence="2" id="KW-1185">Reference proteome</keyword>
<dbReference type="InterPro" id="IPR050708">
    <property type="entry name" value="T6SS_VgrG/RHS"/>
</dbReference>
<name>A0ABS9L0Y0_9BACT</name>
<evidence type="ECO:0000313" key="1">
    <source>
        <dbReference type="EMBL" id="MCG2618163.1"/>
    </source>
</evidence>
<dbReference type="Gene3D" id="2.180.10.10">
    <property type="entry name" value="RHS repeat-associated core"/>
    <property type="match status" value="1"/>
</dbReference>
<proteinExistence type="predicted"/>
<dbReference type="EMBL" id="JAKLTR010000037">
    <property type="protein sequence ID" value="MCG2618163.1"/>
    <property type="molecule type" value="Genomic_DNA"/>
</dbReference>
<protein>
    <submittedName>
        <fullName evidence="1">RHS repeat-associated core domain-containing protein</fullName>
    </submittedName>
</protein>
<gene>
    <name evidence="1" type="ORF">LZZ85_27935</name>
</gene>
<dbReference type="PANTHER" id="PTHR32305:SF15">
    <property type="entry name" value="PROTEIN RHSA-RELATED"/>
    <property type="match status" value="1"/>
</dbReference>
<dbReference type="NCBIfam" id="TIGR03696">
    <property type="entry name" value="Rhs_assc_core"/>
    <property type="match status" value="1"/>
</dbReference>